<dbReference type="InterPro" id="IPR011408">
    <property type="entry name" value="Aldehyde_DH"/>
</dbReference>
<evidence type="ECO:0000256" key="4">
    <source>
        <dbReference type="PIRNR" id="PIRNR036490"/>
    </source>
</evidence>
<dbReference type="Gene3D" id="3.40.605.10">
    <property type="entry name" value="Aldehyde Dehydrogenase, Chain A, domain 1"/>
    <property type="match status" value="2"/>
</dbReference>
<name>A0A109K0S3_9BRAD</name>
<dbReference type="InterPro" id="IPR016163">
    <property type="entry name" value="Ald_DH_C"/>
</dbReference>
<organism evidence="8 9">
    <name type="scientific">Bradyrhizobium macuxiense</name>
    <dbReference type="NCBI Taxonomy" id="1755647"/>
    <lineage>
        <taxon>Bacteria</taxon>
        <taxon>Pseudomonadati</taxon>
        <taxon>Pseudomonadota</taxon>
        <taxon>Alphaproteobacteria</taxon>
        <taxon>Hyphomicrobiales</taxon>
        <taxon>Nitrobacteraceae</taxon>
        <taxon>Bradyrhizobium</taxon>
    </lineage>
</organism>
<dbReference type="InterPro" id="IPR015590">
    <property type="entry name" value="Aldehyde_DH_dom"/>
</dbReference>
<evidence type="ECO:0000256" key="5">
    <source>
        <dbReference type="PROSITE-ProRule" id="PRU10007"/>
    </source>
</evidence>
<keyword evidence="3" id="KW-0558">Oxidation</keyword>
<dbReference type="RefSeq" id="WP_066503426.1">
    <property type="nucleotide sequence ID" value="NZ_LNCU01000036.1"/>
</dbReference>
<evidence type="ECO:0000313" key="8">
    <source>
        <dbReference type="EMBL" id="KWV58643.1"/>
    </source>
</evidence>
<dbReference type="EMBL" id="LNCU01000036">
    <property type="protein sequence ID" value="KWV58643.1"/>
    <property type="molecule type" value="Genomic_DNA"/>
</dbReference>
<comment type="caution">
    <text evidence="8">The sequence shown here is derived from an EMBL/GenBank/DDBJ whole genome shotgun (WGS) entry which is preliminary data.</text>
</comment>
<dbReference type="OrthoDB" id="9812625at2"/>
<protein>
    <submittedName>
        <fullName evidence="8">Aldehyde dehydrogenase</fullName>
    </submittedName>
</protein>
<evidence type="ECO:0000313" key="9">
    <source>
        <dbReference type="Proteomes" id="UP000057737"/>
    </source>
</evidence>
<reference evidence="8 9" key="1">
    <citation type="submission" date="2015-11" db="EMBL/GenBank/DDBJ databases">
        <title>Draft Genome Sequence of the Strain BR 10303 (Bradyrhizobium sp.) isolated from nodules of Centrolobium paraense.</title>
        <authorList>
            <person name="Zelli J.E."/>
            <person name="Simoes-Araujo J.L."/>
            <person name="Barauna A.C."/>
            <person name="Silva K."/>
        </authorList>
    </citation>
    <scope>NUCLEOTIDE SEQUENCE [LARGE SCALE GENOMIC DNA]</scope>
    <source>
        <strain evidence="8 9">BR 10303</strain>
    </source>
</reference>
<dbReference type="InterPro" id="IPR016162">
    <property type="entry name" value="Ald_DH_N"/>
</dbReference>
<evidence type="ECO:0000256" key="6">
    <source>
        <dbReference type="RuleBase" id="RU003345"/>
    </source>
</evidence>
<dbReference type="PIRSF" id="PIRSF036490">
    <property type="entry name" value="Aldedh_dupl"/>
    <property type="match status" value="1"/>
</dbReference>
<dbReference type="PANTHER" id="PTHR11699">
    <property type="entry name" value="ALDEHYDE DEHYDROGENASE-RELATED"/>
    <property type="match status" value="1"/>
</dbReference>
<dbReference type="Pfam" id="PF00171">
    <property type="entry name" value="Aldedh"/>
    <property type="match status" value="2"/>
</dbReference>
<dbReference type="Gene3D" id="3.40.309.10">
    <property type="entry name" value="Aldehyde Dehydrogenase, Chain A, domain 2"/>
    <property type="match status" value="1"/>
</dbReference>
<accession>A0A109K0S3</accession>
<dbReference type="SUPFAM" id="SSF53720">
    <property type="entry name" value="ALDH-like"/>
    <property type="match status" value="2"/>
</dbReference>
<dbReference type="InterPro" id="IPR016161">
    <property type="entry name" value="Ald_DH/histidinol_DH"/>
</dbReference>
<dbReference type="CDD" id="cd07111">
    <property type="entry name" value="ALDH_F16"/>
    <property type="match status" value="1"/>
</dbReference>
<dbReference type="InterPro" id="IPR029510">
    <property type="entry name" value="Ald_DH_CS_GLU"/>
</dbReference>
<dbReference type="FunFam" id="3.40.605.10:FF:000007">
    <property type="entry name" value="NAD/NADP-dependent betaine aldehyde dehydrogenase"/>
    <property type="match status" value="1"/>
</dbReference>
<gene>
    <name evidence="8" type="ORF">AS156_34290</name>
</gene>
<dbReference type="PROSITE" id="PS00687">
    <property type="entry name" value="ALDEHYDE_DEHYDR_GLU"/>
    <property type="match status" value="1"/>
</dbReference>
<keyword evidence="9" id="KW-1185">Reference proteome</keyword>
<feature type="active site" evidence="5">
    <location>
        <position position="266"/>
    </location>
</feature>
<sequence length="795" mass="85180">MSVAQYYETMEYGPAPEADGEARAWLKQHGAVFGHFIGGKFVVPHSGKHLATIEPATGKALAKIAQGSSADVEAAVSAARTAQPLWAKLGGHGRARHLYALARMLQRHARLFAVLEAIDNGKPIRETRDLDVPLAARHFQYHAGWAQLQEREFADQVPIGVIGQIIPWNFPLLMLAWKIAPALAAGNTVVLKPAEFTSLTALLFAELAAEAGLPPGVLNVVTGDGATGALLVENPGVDKIAFTGSTEVGRLIRQSTAGTGKSLTLELGGKSPFIVFDDADIDGAVEGVVDAIWFNQGQVCCAGSRLLLQEGIAETFRRRLVRRMETLRVGMPLDKAIDMGAVVAPVQLERIKTLVETGVKEGAEKYQAPGEIPSEGCFYPPTLLWNVHPSSTVAVEEIFGPVLVAMTFRTPDEAVMLANNTRYGLAASVWSETIGLALDIAPNLLAGVVWVNATNLFDASVGFGGYRESGFGREGGREGMYEYLKPNAWSGRKARAKALPPPTQSADKAGFGVPPIDRTAKLFVGGKQVRPDGNYSRVVLSPKGRHLGEAGAGNRKDIRNAVAAARSAEAWARATAHNRAQILYYLAENLSARGDEFARRIAEMTGVSGARARAEVDTSIERLFSYGAWADKFEGSVHAPPLRGVALAMHEPIGVVGVACPDEAPLLGFVSLIAPLIAMGNRVVAVPSEQHPLAATDFYQVLETSDVPGGVVNIVTGSRDELVKVLAEHDDVDALWVFGSQDASAIAERLSIGNLKRTLVDYGLMLDWYDRAASEGPILLRHAVQVKNIWIPYGD</sequence>
<dbReference type="Proteomes" id="UP000057737">
    <property type="component" value="Unassembled WGS sequence"/>
</dbReference>
<comment type="similarity">
    <text evidence="1 4 6">Belongs to the aldehyde dehydrogenase family.</text>
</comment>
<feature type="domain" description="Aldehyde dehydrogenase" evidence="7">
    <location>
        <begin position="542"/>
        <end position="763"/>
    </location>
</feature>
<dbReference type="AlphaFoldDB" id="A0A109K0S3"/>
<proteinExistence type="inferred from homology"/>
<evidence type="ECO:0000256" key="2">
    <source>
        <dbReference type="ARBA" id="ARBA00023002"/>
    </source>
</evidence>
<feature type="domain" description="Aldehyde dehydrogenase" evidence="7">
    <location>
        <begin position="45"/>
        <end position="485"/>
    </location>
</feature>
<evidence type="ECO:0000259" key="7">
    <source>
        <dbReference type="Pfam" id="PF00171"/>
    </source>
</evidence>
<evidence type="ECO:0000256" key="3">
    <source>
        <dbReference type="ARBA" id="ARBA00023097"/>
    </source>
</evidence>
<evidence type="ECO:0000256" key="1">
    <source>
        <dbReference type="ARBA" id="ARBA00009986"/>
    </source>
</evidence>
<dbReference type="GO" id="GO:0016620">
    <property type="term" value="F:oxidoreductase activity, acting on the aldehyde or oxo group of donors, NAD or NADP as acceptor"/>
    <property type="evidence" value="ECO:0007669"/>
    <property type="project" value="UniProtKB-UniRule"/>
</dbReference>
<keyword evidence="2 6" id="KW-0560">Oxidoreductase</keyword>
<dbReference type="FunFam" id="3.40.309.10:FF:000012">
    <property type="entry name" value="Betaine aldehyde dehydrogenase"/>
    <property type="match status" value="1"/>
</dbReference>